<feature type="repeat" description="PPR" evidence="3">
    <location>
        <begin position="287"/>
        <end position="321"/>
    </location>
</feature>
<reference evidence="4 5" key="1">
    <citation type="journal article" date="2017" name="Nature">
        <title>The Apostasia genome and the evolution of orchids.</title>
        <authorList>
            <person name="Zhang G.Q."/>
            <person name="Liu K.W."/>
            <person name="Li Z."/>
            <person name="Lohaus R."/>
            <person name="Hsiao Y.Y."/>
            <person name="Niu S.C."/>
            <person name="Wang J.Y."/>
            <person name="Lin Y.C."/>
            <person name="Xu Q."/>
            <person name="Chen L.J."/>
            <person name="Yoshida K."/>
            <person name="Fujiwara S."/>
            <person name="Wang Z.W."/>
            <person name="Zhang Y.Q."/>
            <person name="Mitsuda N."/>
            <person name="Wang M."/>
            <person name="Liu G.H."/>
            <person name="Pecoraro L."/>
            <person name="Huang H.X."/>
            <person name="Xiao X.J."/>
            <person name="Lin M."/>
            <person name="Wu X.Y."/>
            <person name="Wu W.L."/>
            <person name="Chen Y.Y."/>
            <person name="Chang S.B."/>
            <person name="Sakamoto S."/>
            <person name="Ohme-Takagi M."/>
            <person name="Yagi M."/>
            <person name="Zeng S.J."/>
            <person name="Shen C.Y."/>
            <person name="Yeh C.M."/>
            <person name="Luo Y.B."/>
            <person name="Tsai W.C."/>
            <person name="Van de Peer Y."/>
            <person name="Liu Z.J."/>
        </authorList>
    </citation>
    <scope>NUCLEOTIDE SEQUENCE [LARGE SCALE GENOMIC DNA]</scope>
    <source>
        <strain evidence="5">cv. Shenzhen</strain>
        <tissue evidence="4">Stem</tissue>
    </source>
</reference>
<dbReference type="AlphaFoldDB" id="A0A2I0A483"/>
<dbReference type="GO" id="GO:0008168">
    <property type="term" value="F:methyltransferase activity"/>
    <property type="evidence" value="ECO:0007669"/>
    <property type="project" value="UniProtKB-KW"/>
</dbReference>
<evidence type="ECO:0000256" key="3">
    <source>
        <dbReference type="PROSITE-ProRule" id="PRU00708"/>
    </source>
</evidence>
<feature type="repeat" description="PPR" evidence="3">
    <location>
        <begin position="216"/>
        <end position="250"/>
    </location>
</feature>
<gene>
    <name evidence="4" type="ORF">AXF42_Ash013441</name>
</gene>
<protein>
    <submittedName>
        <fullName evidence="4">Pentatricopeptide repeat-containing protein</fullName>
        <ecNumber evidence="4">2.1.1.204</ecNumber>
    </submittedName>
</protein>
<dbReference type="GO" id="GO:0003729">
    <property type="term" value="F:mRNA binding"/>
    <property type="evidence" value="ECO:0007669"/>
    <property type="project" value="TreeGrafter"/>
</dbReference>
<dbReference type="STRING" id="1088818.A0A2I0A483"/>
<dbReference type="Pfam" id="PF13041">
    <property type="entry name" value="PPR_2"/>
    <property type="match status" value="2"/>
</dbReference>
<dbReference type="GO" id="GO:0032259">
    <property type="term" value="P:methylation"/>
    <property type="evidence" value="ECO:0007669"/>
    <property type="project" value="UniProtKB-KW"/>
</dbReference>
<evidence type="ECO:0000256" key="1">
    <source>
        <dbReference type="ARBA" id="ARBA00007626"/>
    </source>
</evidence>
<dbReference type="InterPro" id="IPR002885">
    <property type="entry name" value="PPR_rpt"/>
</dbReference>
<keyword evidence="2" id="KW-0677">Repeat</keyword>
<keyword evidence="4" id="KW-0808">Transferase</keyword>
<feature type="repeat" description="PPR" evidence="3">
    <location>
        <begin position="353"/>
        <end position="387"/>
    </location>
</feature>
<keyword evidence="5" id="KW-1185">Reference proteome</keyword>
<dbReference type="Proteomes" id="UP000236161">
    <property type="component" value="Unassembled WGS sequence"/>
</dbReference>
<dbReference type="EC" id="2.1.1.204" evidence="4"/>
<dbReference type="NCBIfam" id="TIGR00756">
    <property type="entry name" value="PPR"/>
    <property type="match status" value="3"/>
</dbReference>
<evidence type="ECO:0000256" key="2">
    <source>
        <dbReference type="ARBA" id="ARBA00022737"/>
    </source>
</evidence>
<dbReference type="Gene3D" id="1.25.40.10">
    <property type="entry name" value="Tetratricopeptide repeat domain"/>
    <property type="match status" value="3"/>
</dbReference>
<dbReference type="PROSITE" id="PS51375">
    <property type="entry name" value="PPR"/>
    <property type="match status" value="3"/>
</dbReference>
<dbReference type="Pfam" id="PF01535">
    <property type="entry name" value="PPR"/>
    <property type="match status" value="2"/>
</dbReference>
<accession>A0A2I0A483</accession>
<dbReference type="PANTHER" id="PTHR47938:SF7">
    <property type="entry name" value="PENTACOTRIPEPTIDE-REPEAT REGION OF PRORP DOMAIN-CONTAINING PROTEIN"/>
    <property type="match status" value="1"/>
</dbReference>
<dbReference type="EMBL" id="KZ452026">
    <property type="protein sequence ID" value="PKA50352.1"/>
    <property type="molecule type" value="Genomic_DNA"/>
</dbReference>
<sequence>MAALPNPARHMPCSKKALPLFLPSLSLSSATLSSSPTPIEPSFLLRLCTVLYQQQHAPDPRLHSHLRRLALPSSPSFLHELLLQVCNHFPSSWRPAHRFHLFLSSPDSPLPTFSLSTVTANKLLDVYGKSRNVDLLSDHLRLMADSCLLSVSSLRIAARSLADAREISKCVNLFRLEPQFLSGPALNSVVHELCLRKHVDVASAVVSKLRDSIPPDGETYRLLIVSLCRSGDLVLAAKLWNRMVEEGLEPEVDAYEEMMITQFKLNRLEEAVKLFRSMKENRFRDLGLKSYRVMIEWMCKEGRIPHAYTVFGEMLKRGFPLDGATLGALIYGLMAKKRVREAYRIFDETEELDVSLCHGLIKGLLRLRRPAAATGVFREMVRRGVEPTMHTYVMLLQGHMGKRGRKGRDEAVNFERIFVGGMVKAGRTLEASKYAERTIHGAVEVKRFDYNKFLKLFSDEEGVVMFEEVGRRLKEAGMADLGDVFLVYGERMATRERRRRARWR</sequence>
<dbReference type="OrthoDB" id="1846553at2759"/>
<organism evidence="4 5">
    <name type="scientific">Apostasia shenzhenica</name>
    <dbReference type="NCBI Taxonomy" id="1088818"/>
    <lineage>
        <taxon>Eukaryota</taxon>
        <taxon>Viridiplantae</taxon>
        <taxon>Streptophyta</taxon>
        <taxon>Embryophyta</taxon>
        <taxon>Tracheophyta</taxon>
        <taxon>Spermatophyta</taxon>
        <taxon>Magnoliopsida</taxon>
        <taxon>Liliopsida</taxon>
        <taxon>Asparagales</taxon>
        <taxon>Orchidaceae</taxon>
        <taxon>Apostasioideae</taxon>
        <taxon>Apostasia</taxon>
    </lineage>
</organism>
<name>A0A2I0A483_9ASPA</name>
<dbReference type="InterPro" id="IPR011990">
    <property type="entry name" value="TPR-like_helical_dom_sf"/>
</dbReference>
<evidence type="ECO:0000313" key="5">
    <source>
        <dbReference type="Proteomes" id="UP000236161"/>
    </source>
</evidence>
<proteinExistence type="inferred from homology"/>
<comment type="similarity">
    <text evidence="1">Belongs to the PPR family. P subfamily.</text>
</comment>
<dbReference type="PANTHER" id="PTHR47938">
    <property type="entry name" value="RESPIRATORY COMPLEX I CHAPERONE (CIA84), PUTATIVE (AFU_ORTHOLOGUE AFUA_2G06020)-RELATED"/>
    <property type="match status" value="1"/>
</dbReference>
<evidence type="ECO:0000313" key="4">
    <source>
        <dbReference type="EMBL" id="PKA50352.1"/>
    </source>
</evidence>
<keyword evidence="4" id="KW-0489">Methyltransferase</keyword>